<sequence>MLQTVQGIYRNGKIELAEIPLDITESQVFVTFFKPEPVSRASQFMSFGMFSGSQQSTEADFRDAEFNGDIDDALGWA</sequence>
<accession>A0A2W4WAP1</accession>
<dbReference type="Proteomes" id="UP000249467">
    <property type="component" value="Unassembled WGS sequence"/>
</dbReference>
<proteinExistence type="predicted"/>
<dbReference type="AlphaFoldDB" id="A0A2W4WAP1"/>
<evidence type="ECO:0000313" key="1">
    <source>
        <dbReference type="EMBL" id="PZO41542.1"/>
    </source>
</evidence>
<name>A0A2W4WAP1_9CYAN</name>
<evidence type="ECO:0008006" key="3">
    <source>
        <dbReference type="Google" id="ProtNLM"/>
    </source>
</evidence>
<gene>
    <name evidence="1" type="ORF">DCF19_09850</name>
</gene>
<protein>
    <recommendedName>
        <fullName evidence="3">DUF2281 domain-containing protein</fullName>
    </recommendedName>
</protein>
<reference evidence="1 2" key="1">
    <citation type="submission" date="2018-04" db="EMBL/GenBank/DDBJ databases">
        <authorList>
            <person name="Go L.Y."/>
            <person name="Mitchell J.A."/>
        </authorList>
    </citation>
    <scope>NUCLEOTIDE SEQUENCE [LARGE SCALE GENOMIC DNA]</scope>
    <source>
        <strain evidence="1">ULC066bin1</strain>
    </source>
</reference>
<organism evidence="1 2">
    <name type="scientific">Pseudanabaena frigida</name>
    <dbReference type="NCBI Taxonomy" id="945775"/>
    <lineage>
        <taxon>Bacteria</taxon>
        <taxon>Bacillati</taxon>
        <taxon>Cyanobacteriota</taxon>
        <taxon>Cyanophyceae</taxon>
        <taxon>Pseudanabaenales</taxon>
        <taxon>Pseudanabaenaceae</taxon>
        <taxon>Pseudanabaena</taxon>
    </lineage>
</organism>
<comment type="caution">
    <text evidence="1">The sequence shown here is derived from an EMBL/GenBank/DDBJ whole genome shotgun (WGS) entry which is preliminary data.</text>
</comment>
<dbReference type="EMBL" id="QBML01000011">
    <property type="protein sequence ID" value="PZO41542.1"/>
    <property type="molecule type" value="Genomic_DNA"/>
</dbReference>
<reference evidence="1 2" key="2">
    <citation type="submission" date="2018-06" db="EMBL/GenBank/DDBJ databases">
        <title>Metagenomic assembly of (sub)arctic Cyanobacteria and their associated microbiome from non-axenic cultures.</title>
        <authorList>
            <person name="Baurain D."/>
        </authorList>
    </citation>
    <scope>NUCLEOTIDE SEQUENCE [LARGE SCALE GENOMIC DNA]</scope>
    <source>
        <strain evidence="1">ULC066bin1</strain>
    </source>
</reference>
<evidence type="ECO:0000313" key="2">
    <source>
        <dbReference type="Proteomes" id="UP000249467"/>
    </source>
</evidence>